<proteinExistence type="predicted"/>
<name>A0A4D7JJD0_9BACT</name>
<dbReference type="InterPro" id="IPR050534">
    <property type="entry name" value="Coronavir_polyprotein_1ab"/>
</dbReference>
<evidence type="ECO:0000313" key="5">
    <source>
        <dbReference type="Proteomes" id="UP000298616"/>
    </source>
</evidence>
<evidence type="ECO:0000256" key="2">
    <source>
        <dbReference type="ARBA" id="ARBA00022840"/>
    </source>
</evidence>
<dbReference type="KEGG" id="fpf:DCC35_15685"/>
<dbReference type="GO" id="GO:0005524">
    <property type="term" value="F:ATP binding"/>
    <property type="evidence" value="ECO:0007669"/>
    <property type="project" value="UniProtKB-KW"/>
</dbReference>
<protein>
    <submittedName>
        <fullName evidence="4">ATP-dependent endonuclease</fullName>
    </submittedName>
</protein>
<keyword evidence="2" id="KW-0067">ATP-binding</keyword>
<dbReference type="Proteomes" id="UP000298616">
    <property type="component" value="Chromosome"/>
</dbReference>
<dbReference type="InterPro" id="IPR027785">
    <property type="entry name" value="UvrD-like_helicase_C"/>
</dbReference>
<accession>A0A4D7JJD0</accession>
<dbReference type="PANTHER" id="PTHR43788:SF6">
    <property type="entry name" value="DNA HELICASE B"/>
    <property type="match status" value="1"/>
</dbReference>
<dbReference type="OrthoDB" id="9803432at2"/>
<dbReference type="GO" id="GO:0003678">
    <property type="term" value="F:DNA helicase activity"/>
    <property type="evidence" value="ECO:0007669"/>
    <property type="project" value="UniProtKB-ARBA"/>
</dbReference>
<dbReference type="CDD" id="cd18809">
    <property type="entry name" value="SF1_C_RecD"/>
    <property type="match status" value="1"/>
</dbReference>
<keyword evidence="4" id="KW-0255">Endonuclease</keyword>
<dbReference type="Gene3D" id="3.40.50.300">
    <property type="entry name" value="P-loop containing nucleotide triphosphate hydrolases"/>
    <property type="match status" value="2"/>
</dbReference>
<keyword evidence="5" id="KW-1185">Reference proteome</keyword>
<reference evidence="4 5" key="1">
    <citation type="submission" date="2018-04" db="EMBL/GenBank/DDBJ databases">
        <title>Complete genome uncultured novel isolate.</title>
        <authorList>
            <person name="Merlino G."/>
        </authorList>
    </citation>
    <scope>NUCLEOTIDE SEQUENCE [LARGE SCALE GENOMIC DNA]</scope>
    <source>
        <strain evidence="5">R1DC9</strain>
    </source>
</reference>
<keyword evidence="4" id="KW-0378">Hydrolase</keyword>
<dbReference type="GO" id="GO:0004519">
    <property type="term" value="F:endonuclease activity"/>
    <property type="evidence" value="ECO:0007669"/>
    <property type="project" value="UniProtKB-KW"/>
</dbReference>
<dbReference type="AlphaFoldDB" id="A0A4D7JJD0"/>
<sequence length="468" mass="54034">MQLGRIKDLIVKNFPFQPTDDQGQFLDVFEKFIKSTEGEDVLILKGYAGTGKTTVLSMINKCLGAFKWKIMMMAPTGRAAKVMATYSNSQAFTIHKVIYKQQNDPSAGTLSFKRQPNYFKRTLFIVDEASMIGDEFNFGKQGLLTDVIEYVFEKPENKNKLLIVGDPAQLPPVGLNESPALTKEGIEKIIFYEPEMAELTQVTRQDLDSGILLHANDIRQKMHEGVFEPVFNTNKFTDIFKMSTERMEDGLRYAYDKFGQENTAVVCRSNFAAVQYNKFIRQTIHWYEHEVESGELLMVVRNNYFFLPEDAPAGFIANGDFIEVMKVYAEEEMYGLRFARMRFRMLDYPDQEPVEAKVLLDTLHQPEASLSAETSKELYITIRAELEQVAKNKKDLKELIRTNEYLNALQIKYAYALTCHKSQGGQWDAVFLDRGYLPPERQDKEYMRWLYTAVTRAKKELYLIEKSK</sequence>
<evidence type="ECO:0000259" key="3">
    <source>
        <dbReference type="Pfam" id="PF13538"/>
    </source>
</evidence>
<dbReference type="PANTHER" id="PTHR43788">
    <property type="entry name" value="DNA2/NAM7 HELICASE FAMILY MEMBER"/>
    <property type="match status" value="1"/>
</dbReference>
<dbReference type="Pfam" id="PF13604">
    <property type="entry name" value="AAA_30"/>
    <property type="match status" value="1"/>
</dbReference>
<keyword evidence="4" id="KW-0540">Nuclease</keyword>
<dbReference type="CDD" id="cd17933">
    <property type="entry name" value="DEXSc_RecD-like"/>
    <property type="match status" value="1"/>
</dbReference>
<gene>
    <name evidence="4" type="ORF">DCC35_15685</name>
</gene>
<dbReference type="SUPFAM" id="SSF52540">
    <property type="entry name" value="P-loop containing nucleoside triphosphate hydrolases"/>
    <property type="match status" value="1"/>
</dbReference>
<dbReference type="Pfam" id="PF13538">
    <property type="entry name" value="UvrD_C_2"/>
    <property type="match status" value="1"/>
</dbReference>
<evidence type="ECO:0000313" key="4">
    <source>
        <dbReference type="EMBL" id="QCK16079.1"/>
    </source>
</evidence>
<keyword evidence="1" id="KW-0547">Nucleotide-binding</keyword>
<dbReference type="EMBL" id="CP028923">
    <property type="protein sequence ID" value="QCK16079.1"/>
    <property type="molecule type" value="Genomic_DNA"/>
</dbReference>
<evidence type="ECO:0000256" key="1">
    <source>
        <dbReference type="ARBA" id="ARBA00022741"/>
    </source>
</evidence>
<feature type="domain" description="UvrD-like helicase C-terminal" evidence="3">
    <location>
        <begin position="413"/>
        <end position="464"/>
    </location>
</feature>
<organism evidence="4 5">
    <name type="scientific">Mangrovivirga cuniculi</name>
    <dbReference type="NCBI Taxonomy" id="2715131"/>
    <lineage>
        <taxon>Bacteria</taxon>
        <taxon>Pseudomonadati</taxon>
        <taxon>Bacteroidota</taxon>
        <taxon>Cytophagia</taxon>
        <taxon>Cytophagales</taxon>
        <taxon>Mangrovivirgaceae</taxon>
        <taxon>Mangrovivirga</taxon>
    </lineage>
</organism>
<dbReference type="InterPro" id="IPR027417">
    <property type="entry name" value="P-loop_NTPase"/>
</dbReference>